<protein>
    <submittedName>
        <fullName evidence="4">BatD family protein</fullName>
    </submittedName>
</protein>
<keyword evidence="2" id="KW-0812">Transmembrane</keyword>
<dbReference type="KEGG" id="haei:MUN82_21440"/>
<name>A0A8T9SUM7_9BACT</name>
<feature type="signal peptide" evidence="3">
    <location>
        <begin position="1"/>
        <end position="21"/>
    </location>
</feature>
<evidence type="ECO:0000256" key="2">
    <source>
        <dbReference type="SAM" id="Phobius"/>
    </source>
</evidence>
<feature type="region of interest" description="Disordered" evidence="1">
    <location>
        <begin position="123"/>
        <end position="153"/>
    </location>
</feature>
<dbReference type="Pfam" id="PF13584">
    <property type="entry name" value="BatD"/>
    <property type="match status" value="2"/>
</dbReference>
<sequence>MIRLQAIVCFLLVVLATGSRAQTTPPAKDAGQAVVTLGRTEFPINEYFTISFTLRGAALDRYSAFPDIEGFKKSGKLNTTTTRTVGDQSSIELTITQRYAAYEEGEFELPPFTITVNGNPVRSPGTTLEVGPQQAATTPPAAGTTPTPSNQPLQGIGLLDELFGKPKPDAYVEPKDHAFLALVADKSSVYVGEGVHVSMYFYLTPADQGLLDFYNFAGQLPGIMQQLQQRSAWEEHFEDQEITPETITVDGKKYLRYRLYETQLYTLTTETLRFPVISLQMVKYKIPKDPVTDPADRLEGYKTYFTDPLTISVKPLPPHPLRDGVAVGRYQLRESIDRTTFQVGQTFTYTFSVEGEGNLATLAAPMLRPQPGVELYGPDIQQDLTRQSGRVGGRKRFTYRMVPRRPGLLPLDSMLTLICFNPVTARYDTLRPQLVISVQDAPRKAAFRPRPDDPFYTEALQTADNTLQPLDAYRDVRRYTNVVLLLLLGVAGYGWWRGRS</sequence>
<evidence type="ECO:0000313" key="5">
    <source>
        <dbReference type="Proteomes" id="UP000829925"/>
    </source>
</evidence>
<dbReference type="RefSeq" id="WP_245093693.1">
    <property type="nucleotide sequence ID" value="NZ_CP095053.1"/>
</dbReference>
<accession>A0A8T9SUM7</accession>
<feature type="compositionally biased region" description="Low complexity" evidence="1">
    <location>
        <begin position="131"/>
        <end position="148"/>
    </location>
</feature>
<feature type="chain" id="PRO_5035859271" evidence="3">
    <location>
        <begin position="22"/>
        <end position="500"/>
    </location>
</feature>
<dbReference type="Proteomes" id="UP000829925">
    <property type="component" value="Chromosome"/>
</dbReference>
<keyword evidence="2" id="KW-1133">Transmembrane helix</keyword>
<evidence type="ECO:0000256" key="1">
    <source>
        <dbReference type="SAM" id="MobiDB-lite"/>
    </source>
</evidence>
<dbReference type="PANTHER" id="PTHR40940:SF2">
    <property type="entry name" value="BATD"/>
    <property type="match status" value="1"/>
</dbReference>
<organism evidence="4 5">
    <name type="scientific">Hymenobacter aerilatus</name>
    <dbReference type="NCBI Taxonomy" id="2932251"/>
    <lineage>
        <taxon>Bacteria</taxon>
        <taxon>Pseudomonadati</taxon>
        <taxon>Bacteroidota</taxon>
        <taxon>Cytophagia</taxon>
        <taxon>Cytophagales</taxon>
        <taxon>Hymenobacteraceae</taxon>
        <taxon>Hymenobacter</taxon>
    </lineage>
</organism>
<evidence type="ECO:0000313" key="4">
    <source>
        <dbReference type="EMBL" id="UOR05477.1"/>
    </source>
</evidence>
<feature type="transmembrane region" description="Helical" evidence="2">
    <location>
        <begin position="479"/>
        <end position="496"/>
    </location>
</feature>
<dbReference type="InterPro" id="IPR025738">
    <property type="entry name" value="BatD"/>
</dbReference>
<evidence type="ECO:0000256" key="3">
    <source>
        <dbReference type="SAM" id="SignalP"/>
    </source>
</evidence>
<dbReference type="PANTHER" id="PTHR40940">
    <property type="entry name" value="PROTEIN BATD-RELATED"/>
    <property type="match status" value="1"/>
</dbReference>
<keyword evidence="2" id="KW-0472">Membrane</keyword>
<dbReference type="AlphaFoldDB" id="A0A8T9SUM7"/>
<dbReference type="EMBL" id="CP095053">
    <property type="protein sequence ID" value="UOR05477.1"/>
    <property type="molecule type" value="Genomic_DNA"/>
</dbReference>
<proteinExistence type="predicted"/>
<keyword evidence="5" id="KW-1185">Reference proteome</keyword>
<keyword evidence="3" id="KW-0732">Signal</keyword>
<reference evidence="4 5" key="1">
    <citation type="submission" date="2022-04" db="EMBL/GenBank/DDBJ databases">
        <title>Hymenobacter sp. isolated from the air.</title>
        <authorList>
            <person name="Won M."/>
            <person name="Lee C.-M."/>
            <person name="Woen H.-Y."/>
            <person name="Kwon S.-W."/>
        </authorList>
    </citation>
    <scope>NUCLEOTIDE SEQUENCE [LARGE SCALE GENOMIC DNA]</scope>
    <source>
        <strain evidence="5">5413 J-13</strain>
    </source>
</reference>
<gene>
    <name evidence="4" type="ORF">MUN82_21440</name>
</gene>